<protein>
    <submittedName>
        <fullName evidence="2">Putative membrane protein</fullName>
    </submittedName>
</protein>
<dbReference type="OrthoDB" id="9812349at2"/>
<dbReference type="PANTHER" id="PTHR34980:SF2">
    <property type="entry name" value="INNER MEMBRANE PROTEIN YHAH-RELATED"/>
    <property type="match status" value="1"/>
</dbReference>
<gene>
    <name evidence="2" type="ordered locus">Echvi_0971</name>
</gene>
<dbReference type="KEGG" id="evi:Echvi_0971"/>
<proteinExistence type="predicted"/>
<dbReference type="InterPro" id="IPR008523">
    <property type="entry name" value="DUF805"/>
</dbReference>
<accession>L0FVA7</accession>
<dbReference type="AlphaFoldDB" id="L0FVA7"/>
<evidence type="ECO:0000313" key="3">
    <source>
        <dbReference type="Proteomes" id="UP000010796"/>
    </source>
</evidence>
<keyword evidence="1" id="KW-0812">Transmembrane</keyword>
<dbReference type="GO" id="GO:0005886">
    <property type="term" value="C:plasma membrane"/>
    <property type="evidence" value="ECO:0007669"/>
    <property type="project" value="TreeGrafter"/>
</dbReference>
<dbReference type="Proteomes" id="UP000010796">
    <property type="component" value="Chromosome"/>
</dbReference>
<dbReference type="EMBL" id="CP003346">
    <property type="protein sequence ID" value="AGA77242.1"/>
    <property type="molecule type" value="Genomic_DNA"/>
</dbReference>
<dbReference type="RefSeq" id="WP_015264806.1">
    <property type="nucleotide sequence ID" value="NC_019904.1"/>
</dbReference>
<reference evidence="3" key="1">
    <citation type="submission" date="2012-02" db="EMBL/GenBank/DDBJ databases">
        <title>The complete genome of Echinicola vietnamensis DSM 17526.</title>
        <authorList>
            <person name="Lucas S."/>
            <person name="Copeland A."/>
            <person name="Lapidus A."/>
            <person name="Glavina del Rio T."/>
            <person name="Dalin E."/>
            <person name="Tice H."/>
            <person name="Bruce D."/>
            <person name="Goodwin L."/>
            <person name="Pitluck S."/>
            <person name="Peters L."/>
            <person name="Ovchinnikova G."/>
            <person name="Teshima H."/>
            <person name="Kyrpides N."/>
            <person name="Mavromatis K."/>
            <person name="Ivanova N."/>
            <person name="Brettin T."/>
            <person name="Detter J.C."/>
            <person name="Han C."/>
            <person name="Larimer F."/>
            <person name="Land M."/>
            <person name="Hauser L."/>
            <person name="Markowitz V."/>
            <person name="Cheng J.-F."/>
            <person name="Hugenholtz P."/>
            <person name="Woyke T."/>
            <person name="Wu D."/>
            <person name="Brambilla E."/>
            <person name="Klenk H.-P."/>
            <person name="Eisen J.A."/>
        </authorList>
    </citation>
    <scope>NUCLEOTIDE SEQUENCE [LARGE SCALE GENOMIC DNA]</scope>
    <source>
        <strain evidence="3">DSM 17526 / LMG 23754 / KMM 6221</strain>
    </source>
</reference>
<keyword evidence="3" id="KW-1185">Reference proteome</keyword>
<dbReference type="HOGENOM" id="CLU_093674_4_1_10"/>
<sequence>MEYYKKVLNHYADFTGRARRKEYWMFVLVNFLVMMVVGIISGLLSTAFSSEVPFVLFYGAYSLAILVPTLAVTVRRLHDIGKSGWMYFVGLIPLIGGIWLLVLLVTEGNHGPNQYGEDPKNAEKVF</sequence>
<organism evidence="2 3">
    <name type="scientific">Echinicola vietnamensis (strain DSM 17526 / LMG 23754 / KMM 6221)</name>
    <dbReference type="NCBI Taxonomy" id="926556"/>
    <lineage>
        <taxon>Bacteria</taxon>
        <taxon>Pseudomonadati</taxon>
        <taxon>Bacteroidota</taxon>
        <taxon>Cytophagia</taxon>
        <taxon>Cytophagales</taxon>
        <taxon>Cyclobacteriaceae</taxon>
        <taxon>Echinicola</taxon>
    </lineage>
</organism>
<name>L0FVA7_ECHVK</name>
<feature type="transmembrane region" description="Helical" evidence="1">
    <location>
        <begin position="85"/>
        <end position="105"/>
    </location>
</feature>
<dbReference type="PANTHER" id="PTHR34980">
    <property type="entry name" value="INNER MEMBRANE PROTEIN-RELATED-RELATED"/>
    <property type="match status" value="1"/>
</dbReference>
<evidence type="ECO:0000256" key="1">
    <source>
        <dbReference type="SAM" id="Phobius"/>
    </source>
</evidence>
<feature type="transmembrane region" description="Helical" evidence="1">
    <location>
        <begin position="54"/>
        <end position="73"/>
    </location>
</feature>
<keyword evidence="1" id="KW-1133">Transmembrane helix</keyword>
<dbReference type="eggNOG" id="COG3152">
    <property type="taxonomic scope" value="Bacteria"/>
</dbReference>
<evidence type="ECO:0000313" key="2">
    <source>
        <dbReference type="EMBL" id="AGA77242.1"/>
    </source>
</evidence>
<keyword evidence="1" id="KW-0472">Membrane</keyword>
<dbReference type="Pfam" id="PF05656">
    <property type="entry name" value="DUF805"/>
    <property type="match status" value="1"/>
</dbReference>
<feature type="transmembrane region" description="Helical" evidence="1">
    <location>
        <begin position="23"/>
        <end position="48"/>
    </location>
</feature>